<dbReference type="GO" id="GO:0005634">
    <property type="term" value="C:nucleus"/>
    <property type="evidence" value="ECO:0007669"/>
    <property type="project" value="UniProtKB-SubCell"/>
</dbReference>
<evidence type="ECO:0000256" key="6">
    <source>
        <dbReference type="ARBA" id="ARBA00023163"/>
    </source>
</evidence>
<evidence type="ECO:0000256" key="7">
    <source>
        <dbReference type="ARBA" id="ARBA00023242"/>
    </source>
</evidence>
<dbReference type="SMART" id="SM00906">
    <property type="entry name" value="Fungal_trans"/>
    <property type="match status" value="1"/>
</dbReference>
<dbReference type="InterPro" id="IPR052202">
    <property type="entry name" value="Yeast_MetPath_Reg"/>
</dbReference>
<name>A0A9W7SNU5_9PEZI</name>
<dbReference type="GO" id="GO:0045944">
    <property type="term" value="P:positive regulation of transcription by RNA polymerase II"/>
    <property type="evidence" value="ECO:0007669"/>
    <property type="project" value="TreeGrafter"/>
</dbReference>
<dbReference type="OrthoDB" id="2399539at2759"/>
<keyword evidence="2" id="KW-0479">Metal-binding</keyword>
<evidence type="ECO:0000256" key="1">
    <source>
        <dbReference type="ARBA" id="ARBA00004123"/>
    </source>
</evidence>
<dbReference type="EMBL" id="RIBY02002056">
    <property type="protein sequence ID" value="KAH9825964.1"/>
    <property type="molecule type" value="Genomic_DNA"/>
</dbReference>
<keyword evidence="7" id="KW-0539">Nucleus</keyword>
<dbReference type="InterPro" id="IPR007219">
    <property type="entry name" value="XnlR_reg_dom"/>
</dbReference>
<evidence type="ECO:0000256" key="5">
    <source>
        <dbReference type="ARBA" id="ARBA00023125"/>
    </source>
</evidence>
<evidence type="ECO:0000256" key="2">
    <source>
        <dbReference type="ARBA" id="ARBA00022723"/>
    </source>
</evidence>
<dbReference type="CDD" id="cd12148">
    <property type="entry name" value="fungal_TF_MHR"/>
    <property type="match status" value="1"/>
</dbReference>
<proteinExistence type="predicted"/>
<sequence>MALSRECSAQSSHLADLARDIAVGARQGFKATQFLGLSSGIALARLVMSAVKVESLPVQHDVAQGPSMNGPESKASLPPRTAADHLVEVYFQYRTPHLPLIDRQGVTEALDCTYSWTLGVQSSERTIPRHVFTSFMVLAIALCDLPNPNDPLSLDRPAQSQGCFLSALLWMEDAIVQLPSEIETLRSVLLLAQFIALNPSRGSLWHLTGIALRLCVELGFHWEADDQATSSDQDSVQDRRRLWYSTYYFDRILCNTLGRPFGIADDDVRVPLPNPWAWTTQLLTLAPDFDVQNQRAHNHMFRLSLLESEIRQAQQNQRCSSGLSQPKVNYAHWMRDIQPRLKEWYDTLPATNKFHSASVFALEAYWDSIYNYALILLHQPGIAFFQEGSKSTRIAFEASTKFVANIKALQREGRCECLWKTAHQLFMAGLGVIYGLWQSQELRDKQTPSISIDTLQSCASTLAAMSATFPAAAGCRDVFDVLSSKTIAHLVATDLEKSQQRRADFDHQLGSLLQGLECSEANTECSLDDHNLSCMTAVKRSNFGEMLTSAAQKTPYQPNFFDMGFTSMVGPGNRRDLS</sequence>
<reference evidence="9 10" key="1">
    <citation type="journal article" date="2018" name="IMA Fungus">
        <title>IMA Genome-F 10: Nine draft genome sequences of Claviceps purpurea s.lat., including C. arundinis, C. humidiphila, and C. cf. spartinae, pseudomolecules for the pitch canker pathogen Fusarium circinatum, draft genome of Davidsoniella eucalypti, Grosmannia galeiformis, Quambalaria eucalypti, and Teratosphaeria destructans.</title>
        <authorList>
            <person name="Wingfield B.D."/>
            <person name="Liu M."/>
            <person name="Nguyen H.D."/>
            <person name="Lane F.A."/>
            <person name="Morgan S.W."/>
            <person name="De Vos L."/>
            <person name="Wilken P.M."/>
            <person name="Duong T.A."/>
            <person name="Aylward J."/>
            <person name="Coetzee M.P."/>
            <person name="Dadej K."/>
            <person name="De Beer Z.W."/>
            <person name="Findlay W."/>
            <person name="Havenga M."/>
            <person name="Kolarik M."/>
            <person name="Menzies J.G."/>
            <person name="Naidoo K."/>
            <person name="Pochopski O."/>
            <person name="Shoukouhi P."/>
            <person name="Santana Q.C."/>
            <person name="Seifert K.A."/>
            <person name="Soal N."/>
            <person name="Steenkamp E.T."/>
            <person name="Tatham C.T."/>
            <person name="van der Nest M.A."/>
            <person name="Wingfield M.J."/>
        </authorList>
    </citation>
    <scope>NUCLEOTIDE SEQUENCE [LARGE SCALE GENOMIC DNA]</scope>
    <source>
        <strain evidence="9">CMW44962</strain>
    </source>
</reference>
<dbReference type="GO" id="GO:0008270">
    <property type="term" value="F:zinc ion binding"/>
    <property type="evidence" value="ECO:0007669"/>
    <property type="project" value="InterPro"/>
</dbReference>
<evidence type="ECO:0000313" key="10">
    <source>
        <dbReference type="Proteomes" id="UP001138500"/>
    </source>
</evidence>
<reference evidence="9 10" key="2">
    <citation type="journal article" date="2021" name="Curr. Genet.">
        <title>Genetic response to nitrogen starvation in the aggressive Eucalyptus foliar pathogen Teratosphaeria destructans.</title>
        <authorList>
            <person name="Havenga M."/>
            <person name="Wingfield B.D."/>
            <person name="Wingfield M.J."/>
            <person name="Dreyer L.L."/>
            <person name="Roets F."/>
            <person name="Aylward J."/>
        </authorList>
    </citation>
    <scope>NUCLEOTIDE SEQUENCE [LARGE SCALE GENOMIC DNA]</scope>
    <source>
        <strain evidence="9">CMW44962</strain>
    </source>
</reference>
<keyword evidence="6" id="KW-0804">Transcription</keyword>
<evidence type="ECO:0000259" key="8">
    <source>
        <dbReference type="SMART" id="SM00906"/>
    </source>
</evidence>
<keyword evidence="3" id="KW-0862">Zinc</keyword>
<dbReference type="Pfam" id="PF04082">
    <property type="entry name" value="Fungal_trans"/>
    <property type="match status" value="1"/>
</dbReference>
<dbReference type="PANTHER" id="PTHR47782">
    <property type="entry name" value="ZN(II)2CYS6 TRANSCRIPTION FACTOR (EUROFUNG)-RELATED"/>
    <property type="match status" value="1"/>
</dbReference>
<protein>
    <submittedName>
        <fullName evidence="9">Zn(2)-C6 fungal-type DNA-binding domain</fullName>
    </submittedName>
</protein>
<gene>
    <name evidence="9" type="ORF">Tdes44962_MAKER03888</name>
</gene>
<comment type="caution">
    <text evidence="9">The sequence shown here is derived from an EMBL/GenBank/DDBJ whole genome shotgun (WGS) entry which is preliminary data.</text>
</comment>
<evidence type="ECO:0000256" key="4">
    <source>
        <dbReference type="ARBA" id="ARBA00023015"/>
    </source>
</evidence>
<dbReference type="GO" id="GO:0000981">
    <property type="term" value="F:DNA-binding transcription factor activity, RNA polymerase II-specific"/>
    <property type="evidence" value="ECO:0007669"/>
    <property type="project" value="TreeGrafter"/>
</dbReference>
<comment type="subcellular location">
    <subcellularLocation>
        <location evidence="1">Nucleus</location>
    </subcellularLocation>
</comment>
<dbReference type="Proteomes" id="UP001138500">
    <property type="component" value="Unassembled WGS sequence"/>
</dbReference>
<organism evidence="9 10">
    <name type="scientific">Teratosphaeria destructans</name>
    <dbReference type="NCBI Taxonomy" id="418781"/>
    <lineage>
        <taxon>Eukaryota</taxon>
        <taxon>Fungi</taxon>
        <taxon>Dikarya</taxon>
        <taxon>Ascomycota</taxon>
        <taxon>Pezizomycotina</taxon>
        <taxon>Dothideomycetes</taxon>
        <taxon>Dothideomycetidae</taxon>
        <taxon>Mycosphaerellales</taxon>
        <taxon>Teratosphaeriaceae</taxon>
        <taxon>Teratosphaeria</taxon>
    </lineage>
</organism>
<dbReference type="AlphaFoldDB" id="A0A9W7SNU5"/>
<dbReference type="GO" id="GO:0043565">
    <property type="term" value="F:sequence-specific DNA binding"/>
    <property type="evidence" value="ECO:0007669"/>
    <property type="project" value="TreeGrafter"/>
</dbReference>
<accession>A0A9W7SNU5</accession>
<keyword evidence="4" id="KW-0805">Transcription regulation</keyword>
<dbReference type="GO" id="GO:0006351">
    <property type="term" value="P:DNA-templated transcription"/>
    <property type="evidence" value="ECO:0007669"/>
    <property type="project" value="InterPro"/>
</dbReference>
<feature type="domain" description="Xylanolytic transcriptional activator regulatory" evidence="8">
    <location>
        <begin position="204"/>
        <end position="279"/>
    </location>
</feature>
<keyword evidence="10" id="KW-1185">Reference proteome</keyword>
<evidence type="ECO:0000313" key="9">
    <source>
        <dbReference type="EMBL" id="KAH9825964.1"/>
    </source>
</evidence>
<dbReference type="PANTHER" id="PTHR47782:SF1">
    <property type="entry name" value="PYRIMIDINE PATHWAY REGULATORY PROTEIN 1"/>
    <property type="match status" value="1"/>
</dbReference>
<evidence type="ECO:0000256" key="3">
    <source>
        <dbReference type="ARBA" id="ARBA00022833"/>
    </source>
</evidence>
<keyword evidence="5 9" id="KW-0238">DNA-binding</keyword>